<accession>A0A4T0LJX0</accession>
<evidence type="ECO:0000256" key="8">
    <source>
        <dbReference type="ARBA" id="ARBA00023008"/>
    </source>
</evidence>
<dbReference type="InterPro" id="IPR005103">
    <property type="entry name" value="AA9_LPMO"/>
</dbReference>
<keyword evidence="11" id="KW-0119">Carbohydrate metabolism</keyword>
<feature type="compositionally biased region" description="Basic residues" evidence="16">
    <location>
        <begin position="285"/>
        <end position="296"/>
    </location>
</feature>
<evidence type="ECO:0000256" key="13">
    <source>
        <dbReference type="ARBA" id="ARBA00044502"/>
    </source>
</evidence>
<sequence>MIRTAALLTLASYVLGHGYISEYYVADRHHDGSNYSTAGPAIRGVPAGTLTLQTSYVKNFIMRYFSSSNNYQVCNENGNQPAEQVVEANAGDIVKMRWKGDRGPTGDYWGHYEGPVISWLVPCNGDCTQFTPDENTMMFKLDEAGLDTSKDRSPQGFWPTRPSGQGQWAQDKLSTEQQSWWSTTIPYDLQDGQYLLRHEIINLSSAQTPDGGGHTWPGGIQSYPQCIQLNVKNGQGVVPPLVKATEVYTQDDMFLDIYNPGPDGIASYKIPGPKPYVPGSAGNQKRMRRHARRNSH</sequence>
<feature type="signal peptide" evidence="17">
    <location>
        <begin position="1"/>
        <end position="16"/>
    </location>
</feature>
<keyword evidence="8" id="KW-0186">Copper</keyword>
<dbReference type="EMBL" id="SPRH01000003">
    <property type="protein sequence ID" value="TIC04471.1"/>
    <property type="molecule type" value="Genomic_DNA"/>
</dbReference>
<dbReference type="EC" id="1.14.99.56" evidence="15"/>
<dbReference type="PANTHER" id="PTHR33353">
    <property type="entry name" value="PUTATIVE (AFU_ORTHOLOGUE AFUA_1G12560)-RELATED"/>
    <property type="match status" value="1"/>
</dbReference>
<keyword evidence="10" id="KW-1015">Disulfide bond</keyword>
<keyword evidence="4" id="KW-0479">Metal-binding</keyword>
<evidence type="ECO:0000256" key="11">
    <source>
        <dbReference type="ARBA" id="ARBA00023277"/>
    </source>
</evidence>
<dbReference type="OrthoDB" id="4849160at2759"/>
<keyword evidence="6" id="KW-0136">Cellulose degradation</keyword>
<evidence type="ECO:0000313" key="24">
    <source>
        <dbReference type="Proteomes" id="UP000310685"/>
    </source>
</evidence>
<dbReference type="EMBL" id="SPRC01000003">
    <property type="protein sequence ID" value="TIB82101.1"/>
    <property type="molecule type" value="Genomic_DNA"/>
</dbReference>
<feature type="chain" id="PRO_5044609176" description="lytic cellulose monooxygenase (C4-dehydrogenating)" evidence="17">
    <location>
        <begin position="17"/>
        <end position="296"/>
    </location>
</feature>
<keyword evidence="9" id="KW-0503">Monooxygenase</keyword>
<evidence type="ECO:0000256" key="1">
    <source>
        <dbReference type="ARBA" id="ARBA00001973"/>
    </source>
</evidence>
<dbReference type="EMBL" id="SPRV01000007">
    <property type="protein sequence ID" value="TIC70473.1"/>
    <property type="molecule type" value="Genomic_DNA"/>
</dbReference>
<evidence type="ECO:0000256" key="15">
    <source>
        <dbReference type="ARBA" id="ARBA00047174"/>
    </source>
</evidence>
<reference evidence="22 23" key="1">
    <citation type="submission" date="2019-03" db="EMBL/GenBank/DDBJ databases">
        <title>Sequencing 25 genomes of Wallemia mellicola.</title>
        <authorList>
            <person name="Gostincar C."/>
        </authorList>
    </citation>
    <scope>NUCLEOTIDE SEQUENCE [LARGE SCALE GENOMIC DNA]</scope>
    <source>
        <strain evidence="20 23">EXF-1262</strain>
        <strain evidence="21 22">EXF-1277</strain>
        <strain evidence="19 24">EXF-6152</strain>
    </source>
</reference>
<evidence type="ECO:0000313" key="19">
    <source>
        <dbReference type="EMBL" id="TIB82101.1"/>
    </source>
</evidence>
<dbReference type="InterPro" id="IPR049892">
    <property type="entry name" value="AA9"/>
</dbReference>
<comment type="caution">
    <text evidence="19">The sequence shown here is derived from an EMBL/GenBank/DDBJ whole genome shotgun (WGS) entry which is preliminary data.</text>
</comment>
<dbReference type="PANTHER" id="PTHR33353:SF10">
    <property type="entry name" value="ENDO-BETA-1,4-GLUCANASE D"/>
    <property type="match status" value="1"/>
</dbReference>
<feature type="region of interest" description="Disordered" evidence="16">
    <location>
        <begin position="271"/>
        <end position="296"/>
    </location>
</feature>
<evidence type="ECO:0000256" key="14">
    <source>
        <dbReference type="ARBA" id="ARBA00045077"/>
    </source>
</evidence>
<gene>
    <name evidence="21" type="ORF">E3Q03_01094</name>
    <name evidence="20" type="ORF">E3Q17_00359</name>
    <name evidence="19" type="ORF">E3Q22_00371</name>
</gene>
<dbReference type="GO" id="GO:0004497">
    <property type="term" value="F:monooxygenase activity"/>
    <property type="evidence" value="ECO:0007669"/>
    <property type="project" value="UniProtKB-KW"/>
</dbReference>
<comment type="similarity">
    <text evidence="13">Belongs to the polysaccharide monooxygenase AA9 family.</text>
</comment>
<keyword evidence="12" id="KW-0624">Polysaccharide degradation</keyword>
<comment type="cofactor">
    <cofactor evidence="1">
        <name>Cu(2+)</name>
        <dbReference type="ChEBI" id="CHEBI:29036"/>
    </cofactor>
</comment>
<feature type="domain" description="Auxiliary Activity family 9 catalytic" evidence="18">
    <location>
        <begin position="17"/>
        <end position="259"/>
    </location>
</feature>
<evidence type="ECO:0000256" key="10">
    <source>
        <dbReference type="ARBA" id="ARBA00023157"/>
    </source>
</evidence>
<evidence type="ECO:0000256" key="5">
    <source>
        <dbReference type="ARBA" id="ARBA00022729"/>
    </source>
</evidence>
<organism evidence="19 24">
    <name type="scientific">Wallemia mellicola</name>
    <dbReference type="NCBI Taxonomy" id="1708541"/>
    <lineage>
        <taxon>Eukaryota</taxon>
        <taxon>Fungi</taxon>
        <taxon>Dikarya</taxon>
        <taxon>Basidiomycota</taxon>
        <taxon>Wallemiomycotina</taxon>
        <taxon>Wallemiomycetes</taxon>
        <taxon>Wallemiales</taxon>
        <taxon>Wallemiaceae</taxon>
        <taxon>Wallemia</taxon>
    </lineage>
</organism>
<keyword evidence="5 17" id="KW-0732">Signal</keyword>
<evidence type="ECO:0000256" key="9">
    <source>
        <dbReference type="ARBA" id="ARBA00023033"/>
    </source>
</evidence>
<evidence type="ECO:0000256" key="3">
    <source>
        <dbReference type="ARBA" id="ARBA00022525"/>
    </source>
</evidence>
<dbReference type="Proteomes" id="UP000307169">
    <property type="component" value="Unassembled WGS sequence"/>
</dbReference>
<evidence type="ECO:0000256" key="12">
    <source>
        <dbReference type="ARBA" id="ARBA00023326"/>
    </source>
</evidence>
<evidence type="ECO:0000256" key="2">
    <source>
        <dbReference type="ARBA" id="ARBA00004613"/>
    </source>
</evidence>
<protein>
    <recommendedName>
        <fullName evidence="15">lytic cellulose monooxygenase (C4-dehydrogenating)</fullName>
        <ecNumber evidence="15">1.14.99.56</ecNumber>
    </recommendedName>
</protein>
<dbReference type="Proteomes" id="UP000310685">
    <property type="component" value="Unassembled WGS sequence"/>
</dbReference>
<keyword evidence="7" id="KW-0560">Oxidoreductase</keyword>
<evidence type="ECO:0000313" key="23">
    <source>
        <dbReference type="Proteomes" id="UP000307169"/>
    </source>
</evidence>
<evidence type="ECO:0000256" key="7">
    <source>
        <dbReference type="ARBA" id="ARBA00023002"/>
    </source>
</evidence>
<evidence type="ECO:0000259" key="18">
    <source>
        <dbReference type="Pfam" id="PF03443"/>
    </source>
</evidence>
<evidence type="ECO:0000256" key="4">
    <source>
        <dbReference type="ARBA" id="ARBA00022723"/>
    </source>
</evidence>
<dbReference type="Proteomes" id="UP000305362">
    <property type="component" value="Unassembled WGS sequence"/>
</dbReference>
<dbReference type="GO" id="GO:0030245">
    <property type="term" value="P:cellulose catabolic process"/>
    <property type="evidence" value="ECO:0007669"/>
    <property type="project" value="UniProtKB-KW"/>
</dbReference>
<dbReference type="Pfam" id="PF03443">
    <property type="entry name" value="AA9"/>
    <property type="match status" value="1"/>
</dbReference>
<evidence type="ECO:0000256" key="16">
    <source>
        <dbReference type="SAM" id="MobiDB-lite"/>
    </source>
</evidence>
<proteinExistence type="inferred from homology"/>
<name>A0A4T0LJX0_9BASI</name>
<dbReference type="Gene3D" id="2.70.50.70">
    <property type="match status" value="1"/>
</dbReference>
<comment type="subcellular location">
    <subcellularLocation>
        <location evidence="2">Secreted</location>
    </subcellularLocation>
</comment>
<dbReference type="GO" id="GO:0046872">
    <property type="term" value="F:metal ion binding"/>
    <property type="evidence" value="ECO:0007669"/>
    <property type="project" value="UniProtKB-KW"/>
</dbReference>
<evidence type="ECO:0000313" key="22">
    <source>
        <dbReference type="Proteomes" id="UP000305362"/>
    </source>
</evidence>
<evidence type="ECO:0000313" key="20">
    <source>
        <dbReference type="EMBL" id="TIC04471.1"/>
    </source>
</evidence>
<evidence type="ECO:0000256" key="6">
    <source>
        <dbReference type="ARBA" id="ARBA00023001"/>
    </source>
</evidence>
<dbReference type="AlphaFoldDB" id="A0A4T0LJX0"/>
<evidence type="ECO:0000256" key="17">
    <source>
        <dbReference type="SAM" id="SignalP"/>
    </source>
</evidence>
<evidence type="ECO:0000313" key="21">
    <source>
        <dbReference type="EMBL" id="TIC70473.1"/>
    </source>
</evidence>
<keyword evidence="3" id="KW-0964">Secreted</keyword>
<comment type="catalytic activity">
    <reaction evidence="14">
        <text>[(1-&gt;4)-beta-D-glucosyl]n+m + reduced acceptor + O2 = 4-dehydro-beta-D-glucosyl-[(1-&gt;4)-beta-D-glucosyl]n-1 + [(1-&gt;4)-beta-D-glucosyl]m + acceptor + H2O.</text>
        <dbReference type="EC" id="1.14.99.56"/>
    </reaction>
</comment>
<dbReference type="GO" id="GO:0005576">
    <property type="term" value="C:extracellular region"/>
    <property type="evidence" value="ECO:0007669"/>
    <property type="project" value="UniProtKB-SubCell"/>
</dbReference>